<name>A0A1M6LGL2_9BRAD</name>
<dbReference type="OrthoDB" id="8116656at2"/>
<sequence length="133" mass="13768">MINAGTFTLAALQISAAMSLKLLTPTTGLQGMSACNLEANFQYGSGGATCSLICATSFDQGTTWRHCARFDFTTASAVKIVNLQALTSKAVAAYADLAAEGVNDQMLGDQIAAFLVSTGAYVNTTASLRASVR</sequence>
<dbReference type="RefSeq" id="WP_079537412.1">
    <property type="nucleotide sequence ID" value="NZ_LT670844.1"/>
</dbReference>
<gene>
    <name evidence="1" type="ORF">SAMN05444159_1270</name>
</gene>
<evidence type="ECO:0000313" key="2">
    <source>
        <dbReference type="Proteomes" id="UP000189935"/>
    </source>
</evidence>
<proteinExistence type="predicted"/>
<reference evidence="1 2" key="1">
    <citation type="submission" date="2016-11" db="EMBL/GenBank/DDBJ databases">
        <authorList>
            <person name="Jaros S."/>
            <person name="Januszkiewicz K."/>
            <person name="Wedrychowicz H."/>
        </authorList>
    </citation>
    <scope>NUCLEOTIDE SEQUENCE [LARGE SCALE GENOMIC DNA]</scope>
    <source>
        <strain evidence="1 2">GAS499</strain>
    </source>
</reference>
<protein>
    <submittedName>
        <fullName evidence="1">Uncharacterized protein</fullName>
    </submittedName>
</protein>
<evidence type="ECO:0000313" key="1">
    <source>
        <dbReference type="EMBL" id="SHJ70319.1"/>
    </source>
</evidence>
<organism evidence="1 2">
    <name type="scientific">Bradyrhizobium lablabi</name>
    <dbReference type="NCBI Taxonomy" id="722472"/>
    <lineage>
        <taxon>Bacteria</taxon>
        <taxon>Pseudomonadati</taxon>
        <taxon>Pseudomonadota</taxon>
        <taxon>Alphaproteobacteria</taxon>
        <taxon>Hyphomicrobiales</taxon>
        <taxon>Nitrobacteraceae</taxon>
        <taxon>Bradyrhizobium</taxon>
    </lineage>
</organism>
<accession>A0A1M6LGL2</accession>
<dbReference type="AlphaFoldDB" id="A0A1M6LGL2"/>
<dbReference type="Proteomes" id="UP000189935">
    <property type="component" value="Chromosome I"/>
</dbReference>
<dbReference type="EMBL" id="LT670844">
    <property type="protein sequence ID" value="SHJ70319.1"/>
    <property type="molecule type" value="Genomic_DNA"/>
</dbReference>